<evidence type="ECO:0000256" key="2">
    <source>
        <dbReference type="ARBA" id="ARBA00012438"/>
    </source>
</evidence>
<comment type="caution">
    <text evidence="6">The sequence shown here is derived from an EMBL/GenBank/DDBJ whole genome shotgun (WGS) entry which is preliminary data.</text>
</comment>
<dbReference type="SMART" id="SM00387">
    <property type="entry name" value="HATPase_c"/>
    <property type="match status" value="1"/>
</dbReference>
<keyword evidence="7" id="KW-1185">Reference proteome</keyword>
<comment type="catalytic activity">
    <reaction evidence="1">
        <text>ATP + protein L-histidine = ADP + protein N-phospho-L-histidine.</text>
        <dbReference type="EC" id="2.7.13.3"/>
    </reaction>
</comment>
<dbReference type="InterPro" id="IPR003594">
    <property type="entry name" value="HATPase_dom"/>
</dbReference>
<evidence type="ECO:0000256" key="1">
    <source>
        <dbReference type="ARBA" id="ARBA00000085"/>
    </source>
</evidence>
<evidence type="ECO:0000259" key="5">
    <source>
        <dbReference type="PROSITE" id="PS50109"/>
    </source>
</evidence>
<dbReference type="Pfam" id="PF02518">
    <property type="entry name" value="HATPase_c"/>
    <property type="match status" value="1"/>
</dbReference>
<dbReference type="EC" id="2.7.13.3" evidence="2"/>
<dbReference type="CDD" id="cd00082">
    <property type="entry name" value="HisKA"/>
    <property type="match status" value="1"/>
</dbReference>
<dbReference type="Pfam" id="PF19443">
    <property type="entry name" value="DAHL"/>
    <property type="match status" value="1"/>
</dbReference>
<dbReference type="OrthoDB" id="9772100at2"/>
<reference evidence="6 7" key="1">
    <citation type="submission" date="2018-02" db="EMBL/GenBank/DDBJ databases">
        <title>Genome sequencing of Solimonas sp. HR-BB.</title>
        <authorList>
            <person name="Lee Y."/>
            <person name="Jeon C.O."/>
        </authorList>
    </citation>
    <scope>NUCLEOTIDE SEQUENCE [LARGE SCALE GENOMIC DNA]</scope>
    <source>
        <strain evidence="6 7">HR-BB</strain>
    </source>
</reference>
<keyword evidence="4" id="KW-0472">Membrane</keyword>
<evidence type="ECO:0000256" key="4">
    <source>
        <dbReference type="SAM" id="Phobius"/>
    </source>
</evidence>
<keyword evidence="4" id="KW-0812">Transmembrane</keyword>
<sequence>MLQRLLMVLSIGAALAMLAVLVVRTQGEPQTLEGHLGRMTALAQLSAANVEADTQVMRARLSLESDAQGLEDAMRRLEAARTALALHRDGLRAVSRDVGNAVSGLLQQLDDKQALLGSYRSQVGEFAGSYAKFGQESDLVLADPALAGDAGLRSAVRRLLEEVTTYSLQSAPTNQDTLDGLMTQVTVGAGSAPALRSRLIALSNAAARVVGDKDQLTAIAGKLGEVPVAATLDRLQKNYIAHYAKDEANLARYRQVLAIYAAALLAVFGLVGWRLRRSYGELDRSHDELQNLNASLEETVQARTGELRKALDDLRFQQAQLVQSEKMAALGQMVAGVAHEINTPLGYARGNVETVRESLPFVRELIEAEQSGDARRREEAQRRWPADEGLAEFEILLKDAEHGLGQIAELVLGLKDFSRVDRSLTELFSLNDGLDTALKICQSQLKGRVEVQREYGELPLVPCAPSQINQVFLNLISNAGQAIEGQGLIMLRTYAEDDEAVVEVQDSGCGMDADTLAHIFEPFFTTKPVGKGTGLGLSIVFRIVEDHRGRIEVDSRPGQGTTFRLRLPLKAAAATSTSTIEPAGEIVLKEAFA</sequence>
<dbReference type="EMBL" id="PSNW01000019">
    <property type="protein sequence ID" value="PPE71852.1"/>
    <property type="molecule type" value="Genomic_DNA"/>
</dbReference>
<keyword evidence="4" id="KW-1133">Transmembrane helix</keyword>
<dbReference type="InterPro" id="IPR036097">
    <property type="entry name" value="HisK_dim/P_sf"/>
</dbReference>
<dbReference type="Gene3D" id="1.10.287.130">
    <property type="match status" value="1"/>
</dbReference>
<dbReference type="InterPro" id="IPR005467">
    <property type="entry name" value="His_kinase_dom"/>
</dbReference>
<name>A0A2S5TA67_9GAMM</name>
<dbReference type="AlphaFoldDB" id="A0A2S5TA67"/>
<dbReference type="PROSITE" id="PS50109">
    <property type="entry name" value="HIS_KIN"/>
    <property type="match status" value="1"/>
</dbReference>
<accession>A0A2S5TA67</accession>
<feature type="domain" description="Histidine kinase" evidence="5">
    <location>
        <begin position="336"/>
        <end position="571"/>
    </location>
</feature>
<evidence type="ECO:0000256" key="3">
    <source>
        <dbReference type="ARBA" id="ARBA00022553"/>
    </source>
</evidence>
<dbReference type="InterPro" id="IPR036890">
    <property type="entry name" value="HATPase_C_sf"/>
</dbReference>
<feature type="transmembrane region" description="Helical" evidence="4">
    <location>
        <begin position="257"/>
        <end position="275"/>
    </location>
</feature>
<dbReference type="InterPro" id="IPR003661">
    <property type="entry name" value="HisK_dim/P_dom"/>
</dbReference>
<dbReference type="PANTHER" id="PTHR43065:SF50">
    <property type="entry name" value="HISTIDINE KINASE"/>
    <property type="match status" value="1"/>
</dbReference>
<dbReference type="PRINTS" id="PR00344">
    <property type="entry name" value="BCTRLSENSOR"/>
</dbReference>
<gene>
    <name evidence="6" type="ORF">C3942_21280</name>
</gene>
<organism evidence="6 7">
    <name type="scientific">Solimonas fluminis</name>
    <dbReference type="NCBI Taxonomy" id="2086571"/>
    <lineage>
        <taxon>Bacteria</taxon>
        <taxon>Pseudomonadati</taxon>
        <taxon>Pseudomonadota</taxon>
        <taxon>Gammaproteobacteria</taxon>
        <taxon>Nevskiales</taxon>
        <taxon>Nevskiaceae</taxon>
        <taxon>Solimonas</taxon>
    </lineage>
</organism>
<dbReference type="Gene3D" id="3.30.565.10">
    <property type="entry name" value="Histidine kinase-like ATPase, C-terminal domain"/>
    <property type="match status" value="1"/>
</dbReference>
<dbReference type="InterPro" id="IPR045812">
    <property type="entry name" value="DAHL"/>
</dbReference>
<dbReference type="InterPro" id="IPR004358">
    <property type="entry name" value="Sig_transdc_His_kin-like_C"/>
</dbReference>
<evidence type="ECO:0000313" key="6">
    <source>
        <dbReference type="EMBL" id="PPE71852.1"/>
    </source>
</evidence>
<dbReference type="SMART" id="SM00388">
    <property type="entry name" value="HisKA"/>
    <property type="match status" value="1"/>
</dbReference>
<dbReference type="RefSeq" id="WP_104232387.1">
    <property type="nucleotide sequence ID" value="NZ_PSNW01000019.1"/>
</dbReference>
<evidence type="ECO:0000313" key="7">
    <source>
        <dbReference type="Proteomes" id="UP000238220"/>
    </source>
</evidence>
<dbReference type="GO" id="GO:0000155">
    <property type="term" value="F:phosphorelay sensor kinase activity"/>
    <property type="evidence" value="ECO:0007669"/>
    <property type="project" value="InterPro"/>
</dbReference>
<dbReference type="Proteomes" id="UP000238220">
    <property type="component" value="Unassembled WGS sequence"/>
</dbReference>
<keyword evidence="3" id="KW-0597">Phosphoprotein</keyword>
<protein>
    <recommendedName>
        <fullName evidence="2">histidine kinase</fullName>
        <ecNumber evidence="2">2.7.13.3</ecNumber>
    </recommendedName>
</protein>
<dbReference type="SUPFAM" id="SSF55874">
    <property type="entry name" value="ATPase domain of HSP90 chaperone/DNA topoisomerase II/histidine kinase"/>
    <property type="match status" value="1"/>
</dbReference>
<proteinExistence type="predicted"/>
<dbReference type="SUPFAM" id="SSF47384">
    <property type="entry name" value="Homodimeric domain of signal transducing histidine kinase"/>
    <property type="match status" value="1"/>
</dbReference>
<dbReference type="PANTHER" id="PTHR43065">
    <property type="entry name" value="SENSOR HISTIDINE KINASE"/>
    <property type="match status" value="1"/>
</dbReference>